<keyword evidence="2" id="KW-1185">Reference proteome</keyword>
<gene>
    <name evidence="1" type="ORF">RRG08_031271</name>
</gene>
<dbReference type="AlphaFoldDB" id="A0AAE1AIQ8"/>
<reference evidence="1" key="1">
    <citation type="journal article" date="2023" name="G3 (Bethesda)">
        <title>A reference genome for the long-term kleptoplast-retaining sea slug Elysia crispata morphotype clarki.</title>
        <authorList>
            <person name="Eastman K.E."/>
            <person name="Pendleton A.L."/>
            <person name="Shaikh M.A."/>
            <person name="Suttiyut T."/>
            <person name="Ogas R."/>
            <person name="Tomko P."/>
            <person name="Gavelis G."/>
            <person name="Widhalm J.R."/>
            <person name="Wisecaver J.H."/>
        </authorList>
    </citation>
    <scope>NUCLEOTIDE SEQUENCE</scope>
    <source>
        <strain evidence="1">ECLA1</strain>
    </source>
</reference>
<dbReference type="EMBL" id="JAWDGP010001753">
    <property type="protein sequence ID" value="KAK3788615.1"/>
    <property type="molecule type" value="Genomic_DNA"/>
</dbReference>
<protein>
    <submittedName>
        <fullName evidence="1">Uncharacterized protein</fullName>
    </submittedName>
</protein>
<evidence type="ECO:0000313" key="2">
    <source>
        <dbReference type="Proteomes" id="UP001283361"/>
    </source>
</evidence>
<accession>A0AAE1AIQ8</accession>
<organism evidence="1 2">
    <name type="scientific">Elysia crispata</name>
    <name type="common">lettuce slug</name>
    <dbReference type="NCBI Taxonomy" id="231223"/>
    <lineage>
        <taxon>Eukaryota</taxon>
        <taxon>Metazoa</taxon>
        <taxon>Spiralia</taxon>
        <taxon>Lophotrochozoa</taxon>
        <taxon>Mollusca</taxon>
        <taxon>Gastropoda</taxon>
        <taxon>Heterobranchia</taxon>
        <taxon>Euthyneura</taxon>
        <taxon>Panpulmonata</taxon>
        <taxon>Sacoglossa</taxon>
        <taxon>Placobranchoidea</taxon>
        <taxon>Plakobranchidae</taxon>
        <taxon>Elysia</taxon>
    </lineage>
</organism>
<evidence type="ECO:0000313" key="1">
    <source>
        <dbReference type="EMBL" id="KAK3788615.1"/>
    </source>
</evidence>
<proteinExistence type="predicted"/>
<dbReference type="Proteomes" id="UP001283361">
    <property type="component" value="Unassembled WGS sequence"/>
</dbReference>
<name>A0AAE1AIQ8_9GAST</name>
<sequence length="155" mass="17384">MIENVSLTTRTISDLLWIQGHNPFAAKTQSSTVGKDHFIQWKQGHSQHVAKAQSSTVGKDHFIQWKQGHSQHTQASIEVKNQSSLPLRTRLSKDTVIHCNQDPGIHRSQDQSSLPPWTRLSMDTVINCNQDPGIHRSQEPVITAATDPIIHGHLH</sequence>
<comment type="caution">
    <text evidence="1">The sequence shown here is derived from an EMBL/GenBank/DDBJ whole genome shotgun (WGS) entry which is preliminary data.</text>
</comment>